<organism evidence="2 3">
    <name type="scientific">Sporofaciens musculi</name>
    <dbReference type="NCBI Taxonomy" id="2681861"/>
    <lineage>
        <taxon>Bacteria</taxon>
        <taxon>Bacillati</taxon>
        <taxon>Bacillota</taxon>
        <taxon>Clostridia</taxon>
        <taxon>Lachnospirales</taxon>
        <taxon>Lachnospiraceae</taxon>
        <taxon>Sporofaciens</taxon>
    </lineage>
</organism>
<dbReference type="PANTHER" id="PTHR45947">
    <property type="entry name" value="SULFOQUINOVOSYL TRANSFERASE SQD2"/>
    <property type="match status" value="1"/>
</dbReference>
<gene>
    <name evidence="2" type="ORF">GN277_11470</name>
</gene>
<dbReference type="SUPFAM" id="SSF53756">
    <property type="entry name" value="UDP-Glycosyltransferase/glycogen phosphorylase"/>
    <property type="match status" value="1"/>
</dbReference>
<comment type="caution">
    <text evidence="2">The sequence shown here is derived from an EMBL/GenBank/DDBJ whole genome shotgun (WGS) entry which is preliminary data.</text>
</comment>
<keyword evidence="3" id="KW-1185">Reference proteome</keyword>
<sequence length="409" mass="46419">MNVLFLTIDHVTSFSDRSIYIDLVNQFIEKGCYVTVLSACEQREQRRNSSVYFEVDGGEVIKVLVPNVTKVENYIQKGISLVRFNYLFQKAAVKAMKKRKYDLVLYGSPPVTVYGAVELVKKRQGAYSYLLLKDIWPYDCVFGNVLTTHGWKGIAFYILKLMARRLYRASDYIGCMSPANIRFLLDNEPWLSKKKIEINPNSVKPFGWALTDEKREAMRIQNGLPCDKVIFIYGGNLGIAQGIDFALKAVKASETVEEACFVFVGGGTAKAKVKKAENSSDFKNLIFLPAMPKDDYEQLVYACDVGLIFLNHECLAPNYPSRLLSYMQAALPVICATDTYTDVGKIGVENGYGLWCESNQTDDFVKCVRKLCEKSLRSSMGREAHSYFVNHYTVQTSYELIVRHFQENN</sequence>
<dbReference type="Gene3D" id="3.40.50.2000">
    <property type="entry name" value="Glycogen Phosphorylase B"/>
    <property type="match status" value="2"/>
</dbReference>
<dbReference type="RefSeq" id="WP_159751156.1">
    <property type="nucleotide sequence ID" value="NZ_CASZNZ010000002.1"/>
</dbReference>
<feature type="domain" description="Glycosyl transferase family 1" evidence="1">
    <location>
        <begin position="215"/>
        <end position="384"/>
    </location>
</feature>
<dbReference type="AlphaFoldDB" id="A0A7X3MGT2"/>
<dbReference type="GO" id="GO:0016757">
    <property type="term" value="F:glycosyltransferase activity"/>
    <property type="evidence" value="ECO:0007669"/>
    <property type="project" value="InterPro"/>
</dbReference>
<dbReference type="InterPro" id="IPR001296">
    <property type="entry name" value="Glyco_trans_1"/>
</dbReference>
<dbReference type="Proteomes" id="UP000460412">
    <property type="component" value="Unassembled WGS sequence"/>
</dbReference>
<evidence type="ECO:0000259" key="1">
    <source>
        <dbReference type="Pfam" id="PF00534"/>
    </source>
</evidence>
<evidence type="ECO:0000313" key="3">
    <source>
        <dbReference type="Proteomes" id="UP000460412"/>
    </source>
</evidence>
<evidence type="ECO:0000313" key="2">
    <source>
        <dbReference type="EMBL" id="MXP75980.1"/>
    </source>
</evidence>
<dbReference type="CDD" id="cd03794">
    <property type="entry name" value="GT4_WbuB-like"/>
    <property type="match status" value="1"/>
</dbReference>
<proteinExistence type="predicted"/>
<dbReference type="PANTHER" id="PTHR45947:SF3">
    <property type="entry name" value="SULFOQUINOVOSYL TRANSFERASE SQD2"/>
    <property type="match status" value="1"/>
</dbReference>
<protein>
    <submittedName>
        <fullName evidence="2">Glycosyltransferase</fullName>
    </submittedName>
</protein>
<reference evidence="2 3" key="1">
    <citation type="submission" date="2019-12" db="EMBL/GenBank/DDBJ databases">
        <title>Sporaefaciens musculi gen. nov., sp. nov., a novel bacterium isolated from the caecum of an obese mouse.</title>
        <authorList>
            <person name="Rasmussen T.S."/>
            <person name="Streidl T."/>
            <person name="Hitch T.C.A."/>
            <person name="Wortmann E."/>
            <person name="Deptula P."/>
            <person name="Hansen M."/>
            <person name="Nielsen D.S."/>
            <person name="Clavel T."/>
            <person name="Vogensen F.K."/>
        </authorList>
    </citation>
    <scope>NUCLEOTIDE SEQUENCE [LARGE SCALE GENOMIC DNA]</scope>
    <source>
        <strain evidence="2 3">WCA-9-b2</strain>
    </source>
</reference>
<keyword evidence="2" id="KW-0808">Transferase</keyword>
<dbReference type="InterPro" id="IPR050194">
    <property type="entry name" value="Glycosyltransferase_grp1"/>
</dbReference>
<dbReference type="Pfam" id="PF00534">
    <property type="entry name" value="Glycos_transf_1"/>
    <property type="match status" value="1"/>
</dbReference>
<dbReference type="EMBL" id="WUQX01000001">
    <property type="protein sequence ID" value="MXP75980.1"/>
    <property type="molecule type" value="Genomic_DNA"/>
</dbReference>
<accession>A0A7X3MGT2</accession>
<name>A0A7X3MGT2_9FIRM</name>